<dbReference type="Proteomes" id="UP000252100">
    <property type="component" value="Chromosome"/>
</dbReference>
<dbReference type="GO" id="GO:0016094">
    <property type="term" value="P:polyprenol biosynthetic process"/>
    <property type="evidence" value="ECO:0007669"/>
    <property type="project" value="TreeGrafter"/>
</dbReference>
<organism evidence="3 4">
    <name type="scientific">Salicibibacter kimchii</name>
    <dbReference type="NCBI Taxonomy" id="2099786"/>
    <lineage>
        <taxon>Bacteria</taxon>
        <taxon>Bacillati</taxon>
        <taxon>Bacillota</taxon>
        <taxon>Bacilli</taxon>
        <taxon>Bacillales</taxon>
        <taxon>Bacillaceae</taxon>
        <taxon>Salicibibacter</taxon>
    </lineage>
</organism>
<dbReference type="InterPro" id="IPR036424">
    <property type="entry name" value="UPP_synth-like_sf"/>
</dbReference>
<dbReference type="OrthoDB" id="4191603at2"/>
<dbReference type="CDD" id="cd00475">
    <property type="entry name" value="Cis_IPPS"/>
    <property type="match status" value="1"/>
</dbReference>
<dbReference type="InterPro" id="IPR018520">
    <property type="entry name" value="UPP_synth-like_CS"/>
</dbReference>
<dbReference type="InterPro" id="IPR001441">
    <property type="entry name" value="UPP_synth-like"/>
</dbReference>
<feature type="active site" description="Proton acceptor" evidence="2">
    <location>
        <position position="78"/>
    </location>
</feature>
<evidence type="ECO:0000256" key="1">
    <source>
        <dbReference type="ARBA" id="ARBA00022679"/>
    </source>
</evidence>
<feature type="binding site" evidence="2">
    <location>
        <position position="47"/>
    </location>
    <ligand>
        <name>substrate</name>
    </ligand>
</feature>
<dbReference type="KEGG" id="rue:DT065_03130"/>
<feature type="binding site" evidence="2">
    <location>
        <position position="30"/>
    </location>
    <ligand>
        <name>Mg(2+)</name>
        <dbReference type="ChEBI" id="CHEBI:18420"/>
    </ligand>
</feature>
<dbReference type="GO" id="GO:0008834">
    <property type="term" value="F:ditrans,polycis-undecaprenyl-diphosphate synthase [(2E,6E)-farnesyl-diphosphate specific] activity"/>
    <property type="evidence" value="ECO:0007669"/>
    <property type="project" value="TreeGrafter"/>
</dbReference>
<dbReference type="GO" id="GO:0005829">
    <property type="term" value="C:cytosol"/>
    <property type="evidence" value="ECO:0007669"/>
    <property type="project" value="TreeGrafter"/>
</dbReference>
<feature type="binding site" evidence="2">
    <location>
        <position position="81"/>
    </location>
    <ligand>
        <name>substrate</name>
    </ligand>
</feature>
<evidence type="ECO:0000313" key="4">
    <source>
        <dbReference type="Proteomes" id="UP000252100"/>
    </source>
</evidence>
<dbReference type="NCBIfam" id="NF011405">
    <property type="entry name" value="PRK14830.1"/>
    <property type="match status" value="1"/>
</dbReference>
<dbReference type="EC" id="2.5.1.-" evidence="2"/>
<dbReference type="GO" id="GO:0030145">
    <property type="term" value="F:manganese ion binding"/>
    <property type="evidence" value="ECO:0007669"/>
    <property type="project" value="TreeGrafter"/>
</dbReference>
<feature type="binding site" evidence="2">
    <location>
        <position position="198"/>
    </location>
    <ligand>
        <name>substrate</name>
    </ligand>
</feature>
<dbReference type="SUPFAM" id="SSF64005">
    <property type="entry name" value="Undecaprenyl diphosphate synthase"/>
    <property type="match status" value="1"/>
</dbReference>
<comment type="similarity">
    <text evidence="2">Belongs to the UPP synthase family.</text>
</comment>
<feature type="binding site" evidence="2">
    <location>
        <position position="217"/>
    </location>
    <ligand>
        <name>Mg(2+)</name>
        <dbReference type="ChEBI" id="CHEBI:18420"/>
    </ligand>
</feature>
<dbReference type="NCBIfam" id="TIGR00055">
    <property type="entry name" value="uppS"/>
    <property type="match status" value="1"/>
</dbReference>
<dbReference type="Gene3D" id="3.40.1180.10">
    <property type="entry name" value="Decaprenyl diphosphate synthase-like"/>
    <property type="match status" value="1"/>
</dbReference>
<dbReference type="RefSeq" id="WP_114370801.1">
    <property type="nucleotide sequence ID" value="NZ_CP031092.1"/>
</dbReference>
<dbReference type="AlphaFoldDB" id="A0A345BVX8"/>
<accession>A0A345BVX8</accession>
<evidence type="ECO:0000256" key="2">
    <source>
        <dbReference type="HAMAP-Rule" id="MF_01139"/>
    </source>
</evidence>
<feature type="binding site" evidence="2">
    <location>
        <position position="35"/>
    </location>
    <ligand>
        <name>substrate</name>
    </ligand>
</feature>
<name>A0A345BVX8_9BACI</name>
<dbReference type="HAMAP" id="MF_01139">
    <property type="entry name" value="ISPT"/>
    <property type="match status" value="1"/>
</dbReference>
<sequence length="250" mass="28694">MLGRFFNHQKESQAVDVKMDVPRHVAIIMDGNGRWALKRGMPRNIGHREGMKTIHRIAEYANHMGVKVLTLFAFSSENWLRPKTEVDFILRLPERFLSSELPKLQANNVQVRVMGAVEALPSHTKKAVDTVMFETADNDGIILNLALNYGGRADIVQAVKRLSSDVEQGRCQIEDITEEMISEKLYTSDFPDPDLLIRTSGEIRLSNFMLWQMAYSEFWFTDVLWPDFGTEHFAEAVSVFQQRKRRYGGV</sequence>
<feature type="active site" evidence="2">
    <location>
        <position position="30"/>
    </location>
</feature>
<keyword evidence="2" id="KW-0460">Magnesium</keyword>
<evidence type="ECO:0000313" key="3">
    <source>
        <dbReference type="EMBL" id="AXF55109.1"/>
    </source>
</evidence>
<dbReference type="Pfam" id="PF01255">
    <property type="entry name" value="Prenyltransf"/>
    <property type="match status" value="1"/>
</dbReference>
<dbReference type="PANTHER" id="PTHR10291:SF0">
    <property type="entry name" value="DEHYDRODOLICHYL DIPHOSPHATE SYNTHASE 2"/>
    <property type="match status" value="1"/>
</dbReference>
<comment type="subunit">
    <text evidence="2">Homodimer.</text>
</comment>
<keyword evidence="4" id="KW-1185">Reference proteome</keyword>
<gene>
    <name evidence="3" type="ORF">DT065_03130</name>
</gene>
<feature type="binding site" evidence="2">
    <location>
        <begin position="75"/>
        <end position="77"/>
    </location>
    <ligand>
        <name>substrate</name>
    </ligand>
</feature>
<dbReference type="PANTHER" id="PTHR10291">
    <property type="entry name" value="DEHYDRODOLICHYL DIPHOSPHATE SYNTHASE FAMILY MEMBER"/>
    <property type="match status" value="1"/>
</dbReference>
<feature type="binding site" evidence="2">
    <location>
        <begin position="204"/>
        <end position="206"/>
    </location>
    <ligand>
        <name>substrate</name>
    </ligand>
</feature>
<feature type="binding site" evidence="2">
    <location>
        <position position="43"/>
    </location>
    <ligand>
        <name>substrate</name>
    </ligand>
</feature>
<keyword evidence="2" id="KW-0479">Metal-binding</keyword>
<proteinExistence type="inferred from homology"/>
<comment type="cofactor">
    <cofactor evidence="2">
        <name>Mg(2+)</name>
        <dbReference type="ChEBI" id="CHEBI:18420"/>
    </cofactor>
    <text evidence="2">Binds 2 magnesium ions per subunit.</text>
</comment>
<dbReference type="FunFam" id="3.40.1180.10:FF:000001">
    <property type="entry name" value="(2E,6E)-farnesyl-diphosphate-specific ditrans,polycis-undecaprenyl-diphosphate synthase"/>
    <property type="match status" value="1"/>
</dbReference>
<dbReference type="GO" id="GO:0000287">
    <property type="term" value="F:magnesium ion binding"/>
    <property type="evidence" value="ECO:0007669"/>
    <property type="project" value="UniProtKB-UniRule"/>
</dbReference>
<protein>
    <recommendedName>
        <fullName evidence="2">Isoprenyl transferase</fullName>
        <ecNumber evidence="2">2.5.1.-</ecNumber>
    </recommendedName>
</protein>
<dbReference type="PROSITE" id="PS01066">
    <property type="entry name" value="UPP_SYNTHASE"/>
    <property type="match status" value="1"/>
</dbReference>
<dbReference type="EMBL" id="CP031092">
    <property type="protein sequence ID" value="AXF55109.1"/>
    <property type="molecule type" value="Genomic_DNA"/>
</dbReference>
<reference evidence="3 4" key="1">
    <citation type="journal article" date="2018" name="J. Microbiol.">
        <title>Salicibibacter kimchii gen. nov., sp. nov., a moderately halophilic and alkalitolerant bacterium in the family Bacillaceae, isolated from kimchi.</title>
        <authorList>
            <person name="Jang J.Y."/>
            <person name="Oh Y.J."/>
            <person name="Lim S.K."/>
            <person name="Park H.K."/>
            <person name="Lee C."/>
            <person name="Kim J.Y."/>
            <person name="Lee M.A."/>
            <person name="Choi H.J."/>
        </authorList>
    </citation>
    <scope>NUCLEOTIDE SEQUENCE [LARGE SCALE GENOMIC DNA]</scope>
    <source>
        <strain evidence="3 4">NKC1-1</strain>
    </source>
</reference>
<comment type="function">
    <text evidence="2">Catalyzes the condensation of isopentenyl diphosphate (IPP) with allylic pyrophosphates generating different type of terpenoids.</text>
</comment>
<feature type="binding site" evidence="2">
    <location>
        <position position="79"/>
    </location>
    <ligand>
        <name>substrate</name>
    </ligand>
</feature>
<keyword evidence="1 2" id="KW-0808">Transferase</keyword>
<feature type="binding site" evidence="2">
    <location>
        <begin position="31"/>
        <end position="34"/>
    </location>
    <ligand>
        <name>substrate</name>
    </ligand>
</feature>